<dbReference type="PANTHER" id="PTHR23325:SF1">
    <property type="entry name" value="SERUM RESPONSE FACTOR-BINDING PROTEIN 1"/>
    <property type="match status" value="1"/>
</dbReference>
<feature type="region of interest" description="Disordered" evidence="3">
    <location>
        <begin position="288"/>
        <end position="427"/>
    </location>
</feature>
<feature type="compositionally biased region" description="Basic and acidic residues" evidence="3">
    <location>
        <begin position="416"/>
        <end position="427"/>
    </location>
</feature>
<evidence type="ECO:0000313" key="6">
    <source>
        <dbReference type="Proteomes" id="UP000236544"/>
    </source>
</evidence>
<dbReference type="Proteomes" id="UP000236544">
    <property type="component" value="Unassembled WGS sequence"/>
</dbReference>
<feature type="compositionally biased region" description="Basic and acidic residues" evidence="3">
    <location>
        <begin position="225"/>
        <end position="237"/>
    </location>
</feature>
<dbReference type="OrthoDB" id="3364872at2759"/>
<dbReference type="EMBL" id="LN890560">
    <property type="protein sequence ID" value="CUS20548.1"/>
    <property type="molecule type" value="Genomic_DNA"/>
</dbReference>
<dbReference type="AlphaFoldDB" id="A0A0P1KMD4"/>
<feature type="coiled-coil region" evidence="2">
    <location>
        <begin position="51"/>
        <end position="78"/>
    </location>
</feature>
<dbReference type="InterPro" id="IPR015158">
    <property type="entry name" value="Bud22_dom"/>
</dbReference>
<accession>A0A0P1KMD4</accession>
<feature type="domain" description="Bud22" evidence="4">
    <location>
        <begin position="78"/>
        <end position="495"/>
    </location>
</feature>
<feature type="compositionally biased region" description="Acidic residues" evidence="3">
    <location>
        <begin position="309"/>
        <end position="319"/>
    </location>
</feature>
<evidence type="ECO:0000256" key="1">
    <source>
        <dbReference type="ARBA" id="ARBA00023054"/>
    </source>
</evidence>
<feature type="compositionally biased region" description="Basic and acidic residues" evidence="3">
    <location>
        <begin position="439"/>
        <end position="457"/>
    </location>
</feature>
<evidence type="ECO:0000256" key="2">
    <source>
        <dbReference type="SAM" id="Coils"/>
    </source>
</evidence>
<feature type="compositionally biased region" description="Basic and acidic residues" evidence="3">
    <location>
        <begin position="342"/>
        <end position="355"/>
    </location>
</feature>
<dbReference type="InterPro" id="IPR037393">
    <property type="entry name" value="Bud22/SRFB1"/>
</dbReference>
<evidence type="ECO:0000256" key="3">
    <source>
        <dbReference type="SAM" id="MobiDB-lite"/>
    </source>
</evidence>
<dbReference type="PANTHER" id="PTHR23325">
    <property type="entry name" value="SERUM RESPONSE FACTOR-BINDING"/>
    <property type="match status" value="1"/>
</dbReference>
<keyword evidence="6" id="KW-1185">Reference proteome</keyword>
<dbReference type="Pfam" id="PF09073">
    <property type="entry name" value="BUD22"/>
    <property type="match status" value="1"/>
</dbReference>
<protein>
    <submittedName>
        <fullName evidence="5">LAQU0S01e09120g1_1</fullName>
    </submittedName>
</protein>
<proteinExistence type="predicted"/>
<evidence type="ECO:0000259" key="4">
    <source>
        <dbReference type="Pfam" id="PF09073"/>
    </source>
</evidence>
<feature type="region of interest" description="Disordered" evidence="3">
    <location>
        <begin position="225"/>
        <end position="273"/>
    </location>
</feature>
<organism evidence="5 6">
    <name type="scientific">Lachancea quebecensis</name>
    <dbReference type="NCBI Taxonomy" id="1654605"/>
    <lineage>
        <taxon>Eukaryota</taxon>
        <taxon>Fungi</taxon>
        <taxon>Dikarya</taxon>
        <taxon>Ascomycota</taxon>
        <taxon>Saccharomycotina</taxon>
        <taxon>Saccharomycetes</taxon>
        <taxon>Saccharomycetales</taxon>
        <taxon>Saccharomycetaceae</taxon>
        <taxon>Lachancea</taxon>
    </lineage>
</organism>
<keyword evidence="1 2" id="KW-0175">Coiled coil</keyword>
<sequence length="495" mass="56276">MPKENLVFKLDRLEYQYHHLNGSLDGFTPRLTNTAKTFNAKGKKTSKRIGKLLSDSKLEEVEKDLNSLRQEIIKKKSYHLETKLALLLERILQQKYAALTKKANEKHKADLETLKELDRKYTLSGFCKLIAKSRTCKLLIAHVLPTKALKEEPPAWFQENEYLAIFKNKGNTCNPGNVWNEVVLTTKGCEKLLSQSTNDKKIKEVLAGFENAMDLFMNLKRERNAGSKKDDLQHSAKDQGSGPADNNAGEQSEQDFDSSGSGSDNNDGDEEVDEEEILKQYEGMLVASDEEDDESVPYSLDPNVNYNEVTDEEPSDSEESAGSNSAYGSEEEEEQPPKRQKTSRDTKSTKLDKETANLPELMTGYFSGGSEDELSEDEVAAQQSSNKPLRKNRRGQRARQKIWEKKYGKSAKHVQKQIETDRSERERKKVEYEQRVAKRAAKAQERESVFDQKRNDAAARAQRVENTPIHPSWEAKKLAEEKQKGAKFQGKKIVF</sequence>
<feature type="compositionally biased region" description="Basic residues" evidence="3">
    <location>
        <begin position="388"/>
        <end position="400"/>
    </location>
</feature>
<name>A0A0P1KMD4_9SACH</name>
<dbReference type="GO" id="GO:0030686">
    <property type="term" value="C:90S preribosome"/>
    <property type="evidence" value="ECO:0007669"/>
    <property type="project" value="TreeGrafter"/>
</dbReference>
<dbReference type="GO" id="GO:0005634">
    <property type="term" value="C:nucleus"/>
    <property type="evidence" value="ECO:0007669"/>
    <property type="project" value="TreeGrafter"/>
</dbReference>
<reference evidence="6" key="1">
    <citation type="submission" date="2015-10" db="EMBL/GenBank/DDBJ databases">
        <authorList>
            <person name="Devillers H."/>
        </authorList>
    </citation>
    <scope>NUCLEOTIDE SEQUENCE [LARGE SCALE GENOMIC DNA]</scope>
</reference>
<feature type="region of interest" description="Disordered" evidence="3">
    <location>
        <begin position="439"/>
        <end position="472"/>
    </location>
</feature>
<dbReference type="GO" id="GO:0030490">
    <property type="term" value="P:maturation of SSU-rRNA"/>
    <property type="evidence" value="ECO:0007669"/>
    <property type="project" value="TreeGrafter"/>
</dbReference>
<feature type="compositionally biased region" description="Acidic residues" evidence="3">
    <location>
        <begin position="370"/>
        <end position="379"/>
    </location>
</feature>
<evidence type="ECO:0000313" key="5">
    <source>
        <dbReference type="EMBL" id="CUS20548.1"/>
    </source>
</evidence>
<gene>
    <name evidence="5" type="ORF">LAQU0_S01e09120g</name>
</gene>